<comment type="caution">
    <text evidence="1">The sequence shown here is derived from an EMBL/GenBank/DDBJ whole genome shotgun (WGS) entry which is preliminary data.</text>
</comment>
<name>A0A0G0QPL7_9BACT</name>
<dbReference type="InterPro" id="IPR027417">
    <property type="entry name" value="P-loop_NTPase"/>
</dbReference>
<dbReference type="Gene3D" id="1.20.272.10">
    <property type="match status" value="1"/>
</dbReference>
<dbReference type="Gene3D" id="3.40.50.300">
    <property type="entry name" value="P-loop containing nucleotide triphosphate hydrolases"/>
    <property type="match status" value="1"/>
</dbReference>
<accession>A0A0G0QPL7</accession>
<reference evidence="1 2" key="1">
    <citation type="journal article" date="2015" name="Nature">
        <title>rRNA introns, odd ribosomes, and small enigmatic genomes across a large radiation of phyla.</title>
        <authorList>
            <person name="Brown C.T."/>
            <person name="Hug L.A."/>
            <person name="Thomas B.C."/>
            <person name="Sharon I."/>
            <person name="Castelle C.J."/>
            <person name="Singh A."/>
            <person name="Wilkins M.J."/>
            <person name="Williams K.H."/>
            <person name="Banfield J.F."/>
        </authorList>
    </citation>
    <scope>NUCLEOTIDE SEQUENCE [LARGE SCALE GENOMIC DNA]</scope>
</reference>
<proteinExistence type="predicted"/>
<gene>
    <name evidence="1" type="ORF">UT77_C0004G0047</name>
</gene>
<evidence type="ECO:0000313" key="2">
    <source>
        <dbReference type="Proteomes" id="UP000034881"/>
    </source>
</evidence>
<dbReference type="Proteomes" id="UP000034881">
    <property type="component" value="Unassembled WGS sequence"/>
</dbReference>
<organism evidence="1 2">
    <name type="scientific">Candidatus Daviesbacteria bacterium GW2011_GWC2_40_12</name>
    <dbReference type="NCBI Taxonomy" id="1618431"/>
    <lineage>
        <taxon>Bacteria</taxon>
        <taxon>Candidatus Daviesiibacteriota</taxon>
    </lineage>
</organism>
<dbReference type="SUPFAM" id="SSF48019">
    <property type="entry name" value="post-AAA+ oligomerization domain-like"/>
    <property type="match status" value="1"/>
</dbReference>
<dbReference type="InterPro" id="IPR008921">
    <property type="entry name" value="DNA_pol3_clamp-load_cplx_C"/>
</dbReference>
<dbReference type="AlphaFoldDB" id="A0A0G0QPL7"/>
<sequence length="216" mass="25039">MKPLLLHGPAKEASRKKLLEIKEKFTQNNVVVFEEGTDLQVILGGVATQSLFSDERLIVLENPHEDVILNLSLIAYCLSLAIWFDHEVNVKKFPGFEVMFFPEGKEVSIFPFLDLLAAKDKKAFLELQKLKDGGFDIYYFLTMTFYLLRNLVATPKRAPDFVRTKLQRQRKNFTEAKITQLYKDLLEIDFKIKSGLMEIPQAEFLLINRFLEHPIL</sequence>
<evidence type="ECO:0000313" key="1">
    <source>
        <dbReference type="EMBL" id="KKR42063.1"/>
    </source>
</evidence>
<dbReference type="GO" id="GO:0003677">
    <property type="term" value="F:DNA binding"/>
    <property type="evidence" value="ECO:0007669"/>
    <property type="project" value="InterPro"/>
</dbReference>
<dbReference type="EMBL" id="LBYB01000004">
    <property type="protein sequence ID" value="KKR42063.1"/>
    <property type="molecule type" value="Genomic_DNA"/>
</dbReference>
<dbReference type="GO" id="GO:0006260">
    <property type="term" value="P:DNA replication"/>
    <property type="evidence" value="ECO:0007669"/>
    <property type="project" value="InterPro"/>
</dbReference>
<protein>
    <recommendedName>
        <fullName evidence="3">Polymerase III, delta subunit protein</fullName>
    </recommendedName>
</protein>
<evidence type="ECO:0008006" key="3">
    <source>
        <dbReference type="Google" id="ProtNLM"/>
    </source>
</evidence>